<dbReference type="InterPro" id="IPR002729">
    <property type="entry name" value="CRISPR-assoc_Cas1"/>
</dbReference>
<dbReference type="OrthoDB" id="9803119at2"/>
<accession>A0A0A5GAQ8</accession>
<dbReference type="Gene3D" id="1.20.120.920">
    <property type="entry name" value="CRISPR-associated endonuclease Cas1, C-terminal domain"/>
    <property type="match status" value="1"/>
</dbReference>
<keyword evidence="6 10" id="KW-0051">Antiviral defense</keyword>
<dbReference type="PANTHER" id="PTHR34353:SF2">
    <property type="entry name" value="CRISPR-ASSOCIATED ENDONUCLEASE CAS1 1"/>
    <property type="match status" value="1"/>
</dbReference>
<keyword evidence="5 10" id="KW-0460">Magnesium</keyword>
<dbReference type="InterPro" id="IPR019856">
    <property type="entry name" value="CRISPR-assoc_Cas1_DVULG"/>
</dbReference>
<dbReference type="CDD" id="cd09721">
    <property type="entry name" value="Cas1_I-C"/>
    <property type="match status" value="1"/>
</dbReference>
<dbReference type="GO" id="GO:0051607">
    <property type="term" value="P:defense response to virus"/>
    <property type="evidence" value="ECO:0007669"/>
    <property type="project" value="UniProtKB-UniRule"/>
</dbReference>
<evidence type="ECO:0000256" key="3">
    <source>
        <dbReference type="ARBA" id="ARBA00022759"/>
    </source>
</evidence>
<dbReference type="InterPro" id="IPR050646">
    <property type="entry name" value="Cas1"/>
</dbReference>
<dbReference type="NCBIfam" id="TIGR03640">
    <property type="entry name" value="cas1_DVULG"/>
    <property type="match status" value="1"/>
</dbReference>
<comment type="subunit">
    <text evidence="9 10">Homodimer, forms a heterotetramer with a Cas2 homodimer.</text>
</comment>
<evidence type="ECO:0000256" key="7">
    <source>
        <dbReference type="ARBA" id="ARBA00023125"/>
    </source>
</evidence>
<keyword evidence="2 10" id="KW-0479">Metal-binding</keyword>
<dbReference type="GO" id="GO:0043571">
    <property type="term" value="P:maintenance of CRISPR repeat elements"/>
    <property type="evidence" value="ECO:0007669"/>
    <property type="project" value="UniProtKB-UniRule"/>
</dbReference>
<keyword evidence="1 10" id="KW-0540">Nuclease</keyword>
<evidence type="ECO:0000256" key="4">
    <source>
        <dbReference type="ARBA" id="ARBA00022801"/>
    </source>
</evidence>
<dbReference type="InterPro" id="IPR042206">
    <property type="entry name" value="CRISPR-assoc_Cas1_C"/>
</dbReference>
<proteinExistence type="inferred from homology"/>
<name>A0A0A5GAQ8_9BACI</name>
<keyword evidence="4 10" id="KW-0378">Hydrolase</keyword>
<comment type="function">
    <text evidence="10">CRISPR (clustered regularly interspaced short palindromic repeat), is an adaptive immune system that provides protection against mobile genetic elements (viruses, transposable elements and conjugative plasmids). CRISPR clusters contain spacers, sequences complementary to antecedent mobile elements, and target invading nucleic acids. CRISPR clusters are transcribed and processed into CRISPR RNA (crRNA). Acts as a dsDNA endonuclease. Involved in the integration of spacer DNA into the CRISPR cassette.</text>
</comment>
<dbReference type="GO" id="GO:0046872">
    <property type="term" value="F:metal ion binding"/>
    <property type="evidence" value="ECO:0007669"/>
    <property type="project" value="UniProtKB-UniRule"/>
</dbReference>
<keyword evidence="8 10" id="KW-0464">Manganese</keyword>
<evidence type="ECO:0000256" key="1">
    <source>
        <dbReference type="ARBA" id="ARBA00022722"/>
    </source>
</evidence>
<evidence type="ECO:0000256" key="5">
    <source>
        <dbReference type="ARBA" id="ARBA00022842"/>
    </source>
</evidence>
<dbReference type="STRING" id="1385512.N784_10750"/>
<dbReference type="Gene3D" id="3.100.10.20">
    <property type="entry name" value="CRISPR-associated endonuclease Cas1, N-terminal domain"/>
    <property type="match status" value="1"/>
</dbReference>
<dbReference type="AlphaFoldDB" id="A0A0A5GAQ8"/>
<gene>
    <name evidence="10" type="primary">cas1</name>
    <name evidence="11" type="ORF">N784_10750</name>
</gene>
<dbReference type="RefSeq" id="WP_036832574.1">
    <property type="nucleotide sequence ID" value="NZ_AVPG01000003.1"/>
</dbReference>
<feature type="binding site" evidence="10">
    <location>
        <position position="249"/>
    </location>
    <ligand>
        <name>Mn(2+)</name>
        <dbReference type="ChEBI" id="CHEBI:29035"/>
    </ligand>
</feature>
<dbReference type="GO" id="GO:0003677">
    <property type="term" value="F:DNA binding"/>
    <property type="evidence" value="ECO:0007669"/>
    <property type="project" value="UniProtKB-KW"/>
</dbReference>
<dbReference type="Pfam" id="PF01867">
    <property type="entry name" value="Cas_Cas1"/>
    <property type="match status" value="1"/>
</dbReference>
<dbReference type="InterPro" id="IPR042211">
    <property type="entry name" value="CRISPR-assoc_Cas1_N"/>
</dbReference>
<evidence type="ECO:0000313" key="12">
    <source>
        <dbReference type="Proteomes" id="UP000030401"/>
    </source>
</evidence>
<dbReference type="eggNOG" id="COG1518">
    <property type="taxonomic scope" value="Bacteria"/>
</dbReference>
<dbReference type="Proteomes" id="UP000030401">
    <property type="component" value="Unassembled WGS sequence"/>
</dbReference>
<dbReference type="EMBL" id="AVPG01000003">
    <property type="protein sequence ID" value="KGX88200.1"/>
    <property type="molecule type" value="Genomic_DNA"/>
</dbReference>
<protein>
    <recommendedName>
        <fullName evidence="10">CRISPR-associated endonuclease Cas1</fullName>
        <ecNumber evidence="10">3.1.-.-</ecNumber>
    </recommendedName>
</protein>
<keyword evidence="7 10" id="KW-0238">DNA-binding</keyword>
<reference evidence="11 12" key="1">
    <citation type="submission" date="2013-08" db="EMBL/GenBank/DDBJ databases">
        <authorList>
            <person name="Huang J."/>
            <person name="Wang G."/>
        </authorList>
    </citation>
    <scope>NUCLEOTIDE SEQUENCE [LARGE SCALE GENOMIC DNA]</scope>
    <source>
        <strain evidence="11 12">JSM 072002</strain>
    </source>
</reference>
<evidence type="ECO:0000256" key="9">
    <source>
        <dbReference type="ARBA" id="ARBA00038592"/>
    </source>
</evidence>
<evidence type="ECO:0000256" key="10">
    <source>
        <dbReference type="HAMAP-Rule" id="MF_01470"/>
    </source>
</evidence>
<keyword evidence="3 10" id="KW-0255">Endonuclease</keyword>
<organism evidence="11 12">
    <name type="scientific">Pontibacillus litoralis JSM 072002</name>
    <dbReference type="NCBI Taxonomy" id="1385512"/>
    <lineage>
        <taxon>Bacteria</taxon>
        <taxon>Bacillati</taxon>
        <taxon>Bacillota</taxon>
        <taxon>Bacilli</taxon>
        <taxon>Bacillales</taxon>
        <taxon>Bacillaceae</taxon>
        <taxon>Pontibacillus</taxon>
    </lineage>
</organism>
<evidence type="ECO:0000256" key="8">
    <source>
        <dbReference type="ARBA" id="ARBA00023211"/>
    </source>
</evidence>
<dbReference type="EC" id="3.1.-.-" evidence="10"/>
<sequence>MKQFLNTLFVTQPDVYLSLDGDNIVLLKDQEKLGRLPLHNLESVVTFGYTGASPALMGYCAKRNISIAFLTKNGSFLARVIGESRGNVTLRKEQYRISDDETRSALIARNFITGKVYNSKWVLERATRDYPLRIDVEQIKSATSNLTSTMIGIRQVQDLEILRGLEGNAAVQYNGVIDYLILQQKEHFYFNNRNKRPPLDNVNALLSFVYTLLANDMKAALEAVGLDAYVGFLHRDRPGRASLALDVMEELRSVYADRFVLSLINKKIVNEKGFSKKENGAVIMDDDTRKTVLKAWQQKKQEKIQHPFLKEKIAWGLVPYAQALLLARYIRGDLDEYPPFLWK</sequence>
<evidence type="ECO:0000313" key="11">
    <source>
        <dbReference type="EMBL" id="KGX88200.1"/>
    </source>
</evidence>
<comment type="cofactor">
    <cofactor evidence="10">
        <name>Mg(2+)</name>
        <dbReference type="ChEBI" id="CHEBI:18420"/>
    </cofactor>
    <cofactor evidence="10">
        <name>Mn(2+)</name>
        <dbReference type="ChEBI" id="CHEBI:29035"/>
    </cofactor>
</comment>
<comment type="caution">
    <text evidence="11">The sequence shown here is derived from an EMBL/GenBank/DDBJ whole genome shotgun (WGS) entry which is preliminary data.</text>
</comment>
<dbReference type="GO" id="GO:0016787">
    <property type="term" value="F:hydrolase activity"/>
    <property type="evidence" value="ECO:0007669"/>
    <property type="project" value="UniProtKB-KW"/>
</dbReference>
<feature type="binding site" evidence="10">
    <location>
        <position position="166"/>
    </location>
    <ligand>
        <name>Mn(2+)</name>
        <dbReference type="ChEBI" id="CHEBI:29035"/>
    </ligand>
</feature>
<keyword evidence="12" id="KW-1185">Reference proteome</keyword>
<comment type="similarity">
    <text evidence="10">Belongs to the CRISPR-associated endonuclease Cas1 family.</text>
</comment>
<dbReference type="NCBIfam" id="TIGR00287">
    <property type="entry name" value="cas1"/>
    <property type="match status" value="1"/>
</dbReference>
<evidence type="ECO:0000256" key="2">
    <source>
        <dbReference type="ARBA" id="ARBA00022723"/>
    </source>
</evidence>
<dbReference type="HAMAP" id="MF_01470">
    <property type="entry name" value="Cas1"/>
    <property type="match status" value="1"/>
</dbReference>
<evidence type="ECO:0000256" key="6">
    <source>
        <dbReference type="ARBA" id="ARBA00023118"/>
    </source>
</evidence>
<dbReference type="GO" id="GO:0004520">
    <property type="term" value="F:DNA endonuclease activity"/>
    <property type="evidence" value="ECO:0007669"/>
    <property type="project" value="InterPro"/>
</dbReference>
<dbReference type="PANTHER" id="PTHR34353">
    <property type="entry name" value="CRISPR-ASSOCIATED ENDONUCLEASE CAS1 1"/>
    <property type="match status" value="1"/>
</dbReference>
<feature type="binding site" evidence="10">
    <location>
        <position position="234"/>
    </location>
    <ligand>
        <name>Mn(2+)</name>
        <dbReference type="ChEBI" id="CHEBI:29035"/>
    </ligand>
</feature>